<evidence type="ECO:0000256" key="2">
    <source>
        <dbReference type="ARBA" id="ARBA00022679"/>
    </source>
</evidence>
<evidence type="ECO:0000256" key="3">
    <source>
        <dbReference type="ARBA" id="ARBA00022695"/>
    </source>
</evidence>
<sequence length="165" mass="18365">MKKAMYVGSFDPVTSGHINILKRASRLFDEVVVVVSASTAKKYWFSVDQRVDMIRTALEDNGISQVSVIAHDGLTVSLAEEMGISILIRGIRSIKDMEYEVDIATLNKIQNNEIETVFLISDEQYRSISSTMVKEIAYYSGKIDALVPSNVAEALIEAVNKRRSS</sequence>
<dbReference type="InterPro" id="IPR004821">
    <property type="entry name" value="Cyt_trans-like"/>
</dbReference>
<comment type="pathway">
    <text evidence="9">Cofactor biosynthesis; coenzyme A biosynthesis; CoA from (R)-pantothenate: step 4/5.</text>
</comment>
<dbReference type="OrthoDB" id="9806661at2"/>
<keyword evidence="4 9" id="KW-0547">Nucleotide-binding</keyword>
<dbReference type="EMBL" id="FNZU01000002">
    <property type="protein sequence ID" value="SEK38869.1"/>
    <property type="molecule type" value="Genomic_DNA"/>
</dbReference>
<feature type="binding site" evidence="9">
    <location>
        <begin position="125"/>
        <end position="131"/>
    </location>
    <ligand>
        <name>ATP</name>
        <dbReference type="ChEBI" id="CHEBI:30616"/>
    </ligand>
</feature>
<evidence type="ECO:0000256" key="6">
    <source>
        <dbReference type="ARBA" id="ARBA00022842"/>
    </source>
</evidence>
<feature type="binding site" evidence="9">
    <location>
        <position position="100"/>
    </location>
    <ligand>
        <name>ATP</name>
        <dbReference type="ChEBI" id="CHEBI:30616"/>
    </ligand>
</feature>
<dbReference type="RefSeq" id="WP_091478887.1">
    <property type="nucleotide sequence ID" value="NZ_BJYC01000003.1"/>
</dbReference>
<gene>
    <name evidence="9" type="primary">coaD</name>
    <name evidence="11" type="ORF">SAMN04488099_102206</name>
</gene>
<keyword evidence="1 9" id="KW-0963">Cytoplasm</keyword>
<dbReference type="NCBIfam" id="TIGR00125">
    <property type="entry name" value="cyt_tran_rel"/>
    <property type="match status" value="1"/>
</dbReference>
<feature type="binding site" evidence="9">
    <location>
        <position position="41"/>
    </location>
    <ligand>
        <name>substrate</name>
    </ligand>
</feature>
<comment type="function">
    <text evidence="9">Reversibly transfers an adenylyl group from ATP to 4'-phosphopantetheine, yielding dephospho-CoA (dPCoA) and pyrophosphate.</text>
</comment>
<evidence type="ECO:0000256" key="1">
    <source>
        <dbReference type="ARBA" id="ARBA00022490"/>
    </source>
</evidence>
<evidence type="ECO:0000256" key="8">
    <source>
        <dbReference type="ARBA" id="ARBA00029346"/>
    </source>
</evidence>
<dbReference type="Gene3D" id="3.40.50.620">
    <property type="entry name" value="HUPs"/>
    <property type="match status" value="1"/>
</dbReference>
<reference evidence="12" key="1">
    <citation type="submission" date="2016-10" db="EMBL/GenBank/DDBJ databases">
        <authorList>
            <person name="Varghese N."/>
            <person name="Submissions S."/>
        </authorList>
    </citation>
    <scope>NUCLEOTIDE SEQUENCE [LARGE SCALE GENOMIC DNA]</scope>
    <source>
        <strain evidence="12">DSM 19183</strain>
    </source>
</reference>
<keyword evidence="7 9" id="KW-0173">Coenzyme A biosynthesis</keyword>
<dbReference type="PRINTS" id="PR01020">
    <property type="entry name" value="LPSBIOSNTHSS"/>
</dbReference>
<evidence type="ECO:0000313" key="12">
    <source>
        <dbReference type="Proteomes" id="UP000199081"/>
    </source>
</evidence>
<dbReference type="NCBIfam" id="TIGR01510">
    <property type="entry name" value="coaD_prev_kdtB"/>
    <property type="match status" value="1"/>
</dbReference>
<keyword evidence="5 9" id="KW-0067">ATP-binding</keyword>
<comment type="catalytic activity">
    <reaction evidence="8 9">
        <text>(R)-4'-phosphopantetheine + ATP + H(+) = 3'-dephospho-CoA + diphosphate</text>
        <dbReference type="Rhea" id="RHEA:19801"/>
        <dbReference type="ChEBI" id="CHEBI:15378"/>
        <dbReference type="ChEBI" id="CHEBI:30616"/>
        <dbReference type="ChEBI" id="CHEBI:33019"/>
        <dbReference type="ChEBI" id="CHEBI:57328"/>
        <dbReference type="ChEBI" id="CHEBI:61723"/>
        <dbReference type="EC" id="2.7.7.3"/>
    </reaction>
</comment>
<dbReference type="PANTHER" id="PTHR21342:SF1">
    <property type="entry name" value="PHOSPHOPANTETHEINE ADENYLYLTRANSFERASE"/>
    <property type="match status" value="1"/>
</dbReference>
<dbReference type="SUPFAM" id="SSF52374">
    <property type="entry name" value="Nucleotidylyl transferase"/>
    <property type="match status" value="1"/>
</dbReference>
<evidence type="ECO:0000313" key="11">
    <source>
        <dbReference type="EMBL" id="SEK38869.1"/>
    </source>
</evidence>
<dbReference type="AlphaFoldDB" id="A0A1H7GL99"/>
<keyword evidence="6 9" id="KW-0460">Magnesium</keyword>
<keyword evidence="12" id="KW-1185">Reference proteome</keyword>
<keyword evidence="3 9" id="KW-0548">Nucleotidyltransferase</keyword>
<dbReference type="GO" id="GO:0004595">
    <property type="term" value="F:pantetheine-phosphate adenylyltransferase activity"/>
    <property type="evidence" value="ECO:0007669"/>
    <property type="project" value="UniProtKB-UniRule"/>
</dbReference>
<dbReference type="Proteomes" id="UP000199081">
    <property type="component" value="Unassembled WGS sequence"/>
</dbReference>
<protein>
    <recommendedName>
        <fullName evidence="9">Phosphopantetheine adenylyltransferase</fullName>
        <ecNumber evidence="9">2.7.7.3</ecNumber>
    </recommendedName>
    <alternativeName>
        <fullName evidence="9">Dephospho-CoA pyrophosphorylase</fullName>
    </alternativeName>
    <alternativeName>
        <fullName evidence="9">Pantetheine-phosphate adenylyltransferase</fullName>
        <shortName evidence="9">PPAT</shortName>
    </alternativeName>
</protein>
<dbReference type="PANTHER" id="PTHR21342">
    <property type="entry name" value="PHOSPHOPANTETHEINE ADENYLYLTRANSFERASE"/>
    <property type="match status" value="1"/>
</dbReference>
<feature type="binding site" evidence="9">
    <location>
        <position position="89"/>
    </location>
    <ligand>
        <name>substrate</name>
    </ligand>
</feature>
<feature type="domain" description="Cytidyltransferase-like" evidence="10">
    <location>
        <begin position="5"/>
        <end position="135"/>
    </location>
</feature>
<comment type="subunit">
    <text evidence="9">Homohexamer.</text>
</comment>
<feature type="binding site" evidence="9">
    <location>
        <position position="17"/>
    </location>
    <ligand>
        <name>ATP</name>
        <dbReference type="ChEBI" id="CHEBI:30616"/>
    </ligand>
</feature>
<dbReference type="HAMAP" id="MF_00151">
    <property type="entry name" value="PPAT_bact"/>
    <property type="match status" value="1"/>
</dbReference>
<dbReference type="EC" id="2.7.7.3" evidence="9"/>
<dbReference type="InterPro" id="IPR014729">
    <property type="entry name" value="Rossmann-like_a/b/a_fold"/>
</dbReference>
<proteinExistence type="inferred from homology"/>
<feature type="binding site" evidence="9">
    <location>
        <position position="75"/>
    </location>
    <ligand>
        <name>substrate</name>
    </ligand>
</feature>
<dbReference type="UniPathway" id="UPA00241">
    <property type="reaction ID" value="UER00355"/>
</dbReference>
<name>A0A1H7GL99_9LACT</name>
<organism evidence="11 12">
    <name type="scientific">Alkalibacterium pelagium</name>
    <dbReference type="NCBI Taxonomy" id="426702"/>
    <lineage>
        <taxon>Bacteria</taxon>
        <taxon>Bacillati</taxon>
        <taxon>Bacillota</taxon>
        <taxon>Bacilli</taxon>
        <taxon>Lactobacillales</taxon>
        <taxon>Carnobacteriaceae</taxon>
        <taxon>Alkalibacterium</taxon>
    </lineage>
</organism>
<evidence type="ECO:0000256" key="5">
    <source>
        <dbReference type="ARBA" id="ARBA00022840"/>
    </source>
</evidence>
<dbReference type="InterPro" id="IPR001980">
    <property type="entry name" value="PPAT"/>
</dbReference>
<dbReference type="STRING" id="426702.SAMN04488099_102206"/>
<dbReference type="GO" id="GO:0015937">
    <property type="term" value="P:coenzyme A biosynthetic process"/>
    <property type="evidence" value="ECO:0007669"/>
    <property type="project" value="UniProtKB-UniRule"/>
</dbReference>
<feature type="site" description="Transition state stabilizer" evidence="9">
    <location>
        <position position="17"/>
    </location>
</feature>
<feature type="binding site" evidence="9">
    <location>
        <begin position="90"/>
        <end position="92"/>
    </location>
    <ligand>
        <name>ATP</name>
        <dbReference type="ChEBI" id="CHEBI:30616"/>
    </ligand>
</feature>
<feature type="binding site" evidence="9">
    <location>
        <begin position="9"/>
        <end position="10"/>
    </location>
    <ligand>
        <name>ATP</name>
        <dbReference type="ChEBI" id="CHEBI:30616"/>
    </ligand>
</feature>
<dbReference type="GO" id="GO:0005524">
    <property type="term" value="F:ATP binding"/>
    <property type="evidence" value="ECO:0007669"/>
    <property type="project" value="UniProtKB-KW"/>
</dbReference>
<comment type="cofactor">
    <cofactor evidence="9">
        <name>Mg(2+)</name>
        <dbReference type="ChEBI" id="CHEBI:18420"/>
    </cofactor>
</comment>
<keyword evidence="2 9" id="KW-0808">Transferase</keyword>
<evidence type="ECO:0000256" key="7">
    <source>
        <dbReference type="ARBA" id="ARBA00022993"/>
    </source>
</evidence>
<dbReference type="GO" id="GO:0005737">
    <property type="term" value="C:cytoplasm"/>
    <property type="evidence" value="ECO:0007669"/>
    <property type="project" value="UniProtKB-SubCell"/>
</dbReference>
<comment type="similarity">
    <text evidence="9">Belongs to the bacterial CoaD family.</text>
</comment>
<evidence type="ECO:0000259" key="10">
    <source>
        <dbReference type="Pfam" id="PF01467"/>
    </source>
</evidence>
<comment type="subcellular location">
    <subcellularLocation>
        <location evidence="9">Cytoplasm</location>
    </subcellularLocation>
</comment>
<accession>A0A1H7GL99</accession>
<dbReference type="Pfam" id="PF01467">
    <property type="entry name" value="CTP_transf_like"/>
    <property type="match status" value="1"/>
</dbReference>
<evidence type="ECO:0000256" key="9">
    <source>
        <dbReference type="HAMAP-Rule" id="MF_00151"/>
    </source>
</evidence>
<feature type="binding site" evidence="9">
    <location>
        <position position="9"/>
    </location>
    <ligand>
        <name>substrate</name>
    </ligand>
</feature>
<evidence type="ECO:0000256" key="4">
    <source>
        <dbReference type="ARBA" id="ARBA00022741"/>
    </source>
</evidence>